<dbReference type="PANTHER" id="PTHR42941">
    <property type="entry name" value="SLL1037 PROTEIN"/>
    <property type="match status" value="1"/>
</dbReference>
<name>A0A323UL15_RHOPL</name>
<evidence type="ECO:0000256" key="1">
    <source>
        <dbReference type="SAM" id="SignalP"/>
    </source>
</evidence>
<dbReference type="Pfam" id="PF16868">
    <property type="entry name" value="NMT1_3"/>
    <property type="match status" value="1"/>
</dbReference>
<evidence type="ECO:0000313" key="2">
    <source>
        <dbReference type="EMBL" id="PZA13204.1"/>
    </source>
</evidence>
<comment type="caution">
    <text evidence="2">The sequence shown here is derived from an EMBL/GenBank/DDBJ whole genome shotgun (WGS) entry which is preliminary data.</text>
</comment>
<accession>A0A323UL15</accession>
<reference evidence="2 3" key="1">
    <citation type="submission" date="2018-06" db="EMBL/GenBank/DDBJ databases">
        <title>Draft Whole-Genome Sequence of the purple photosynthetic bacterium Rhodospeudomonas palustris XCP.</title>
        <authorList>
            <person name="Rayyan A."/>
            <person name="Meyer T.E."/>
            <person name="Kyndt J.A."/>
        </authorList>
    </citation>
    <scope>NUCLEOTIDE SEQUENCE [LARGE SCALE GENOMIC DNA]</scope>
    <source>
        <strain evidence="2 3">XCP</strain>
    </source>
</reference>
<feature type="signal peptide" evidence="1">
    <location>
        <begin position="1"/>
        <end position="21"/>
    </location>
</feature>
<dbReference type="SUPFAM" id="SSF53850">
    <property type="entry name" value="Periplasmic binding protein-like II"/>
    <property type="match status" value="1"/>
</dbReference>
<dbReference type="InterPro" id="IPR011852">
    <property type="entry name" value="TRAP_TAXI"/>
</dbReference>
<protein>
    <submittedName>
        <fullName evidence="2">TRAP transporter substrate-binding protein</fullName>
    </submittedName>
</protein>
<feature type="chain" id="PRO_5016292808" evidence="1">
    <location>
        <begin position="22"/>
        <end position="319"/>
    </location>
</feature>
<organism evidence="2 3">
    <name type="scientific">Rhodopseudomonas palustris</name>
    <dbReference type="NCBI Taxonomy" id="1076"/>
    <lineage>
        <taxon>Bacteria</taxon>
        <taxon>Pseudomonadati</taxon>
        <taxon>Pseudomonadota</taxon>
        <taxon>Alphaproteobacteria</taxon>
        <taxon>Hyphomicrobiales</taxon>
        <taxon>Nitrobacteraceae</taxon>
        <taxon>Rhodopseudomonas</taxon>
    </lineage>
</organism>
<keyword evidence="1" id="KW-0732">Signal</keyword>
<dbReference type="AlphaFoldDB" id="A0A323UL15"/>
<proteinExistence type="predicted"/>
<dbReference type="Proteomes" id="UP000248134">
    <property type="component" value="Unassembled WGS sequence"/>
</dbReference>
<evidence type="ECO:0000313" key="3">
    <source>
        <dbReference type="Proteomes" id="UP000248134"/>
    </source>
</evidence>
<sequence>MLKRLAVAAALLCAGTTLASAQQKLLIGSTSSSSSQYGYFVAVSQLINSKVKGVDSAVVETGATVDNLRRLDRKQIDLGLVTTNTGYQAFAGKESFAGKPVDVRLLWVYTAAPQNVIVRADSGVGSLAGLAGKKFNPGLRGSSTEKTAEAVFKLLGVNVDAVRGSTSDIVDAVKDNRAIGYVKSGAGNKLDGSTLDIATFTPIKVLSLTDDQAKKIQTEMPDLGVVDVPAGAADGVPAYKTWSFGLAVVGRADLPEDEVYNIVKAVMEDSSVQSNALAELKGADIAKMTVDYGSIPLHPGAAKYLREKGLTIPQRIAPK</sequence>
<dbReference type="EMBL" id="QKQS01000006">
    <property type="protein sequence ID" value="PZA13204.1"/>
    <property type="molecule type" value="Genomic_DNA"/>
</dbReference>
<gene>
    <name evidence="2" type="ORF">DNX69_02155</name>
</gene>
<dbReference type="RefSeq" id="WP_110784382.1">
    <property type="nucleotide sequence ID" value="NZ_QKQS01000006.1"/>
</dbReference>
<dbReference type="OrthoDB" id="9776669at2"/>
<dbReference type="PANTHER" id="PTHR42941:SF1">
    <property type="entry name" value="SLL1037 PROTEIN"/>
    <property type="match status" value="1"/>
</dbReference>
<dbReference type="NCBIfam" id="TIGR02122">
    <property type="entry name" value="TRAP_TAXI"/>
    <property type="match status" value="1"/>
</dbReference>
<dbReference type="Gene3D" id="3.40.190.10">
    <property type="entry name" value="Periplasmic binding protein-like II"/>
    <property type="match status" value="2"/>
</dbReference>